<evidence type="ECO:0000259" key="1">
    <source>
        <dbReference type="Pfam" id="PF01636"/>
    </source>
</evidence>
<sequence>MNLISRVPKQLGDLIDGYRVQENSIGHSNCTVFHLTNPSKRGLYLKVQSINHGDLLPEKERLEWLQGKLPVPVLIYFDSDNENQFMLISEIRGVPSFDLSLKADMSNLMKQLATGLKEIHSLPQMIGHNDSKSNCELSPIKNAVFFRLFYELHQEVFINTVTSNLQNAILKV</sequence>
<reference evidence="2" key="1">
    <citation type="submission" date="2022-08" db="EMBL/GenBank/DDBJ databases">
        <title>Alicyclobacillus fastidiosus DSM 17978, complete genome.</title>
        <authorList>
            <person name="Wang Q."/>
            <person name="Cai R."/>
            <person name="Wang Z."/>
        </authorList>
    </citation>
    <scope>NUCLEOTIDE SEQUENCE</scope>
    <source>
        <strain evidence="2">DSM 17978</strain>
    </source>
</reference>
<dbReference type="Pfam" id="PF01636">
    <property type="entry name" value="APH"/>
    <property type="match status" value="1"/>
</dbReference>
<dbReference type="Gene3D" id="3.30.200.20">
    <property type="entry name" value="Phosphorylase Kinase, domain 1"/>
    <property type="match status" value="1"/>
</dbReference>
<organism evidence="2 3">
    <name type="scientific">Alicyclobacillus fastidiosus</name>
    <dbReference type="NCBI Taxonomy" id="392011"/>
    <lineage>
        <taxon>Bacteria</taxon>
        <taxon>Bacillati</taxon>
        <taxon>Bacillota</taxon>
        <taxon>Bacilli</taxon>
        <taxon>Bacillales</taxon>
        <taxon>Alicyclobacillaceae</taxon>
        <taxon>Alicyclobacillus</taxon>
    </lineage>
</organism>
<dbReference type="InterPro" id="IPR011009">
    <property type="entry name" value="Kinase-like_dom_sf"/>
</dbReference>
<dbReference type="RefSeq" id="WP_268008336.1">
    <property type="nucleotide sequence ID" value="NZ_BSUT01000001.1"/>
</dbReference>
<evidence type="ECO:0000313" key="3">
    <source>
        <dbReference type="Proteomes" id="UP001164761"/>
    </source>
</evidence>
<accession>A0ABY6ZNN4</accession>
<proteinExistence type="predicted"/>
<keyword evidence="3" id="KW-1185">Reference proteome</keyword>
<dbReference type="InterPro" id="IPR002575">
    <property type="entry name" value="Aminoglycoside_PTrfase"/>
</dbReference>
<name>A0ABY6ZNN4_9BACL</name>
<feature type="domain" description="Aminoglycoside phosphotransferase" evidence="1">
    <location>
        <begin position="20"/>
        <end position="125"/>
    </location>
</feature>
<evidence type="ECO:0000313" key="2">
    <source>
        <dbReference type="EMBL" id="WAH44446.1"/>
    </source>
</evidence>
<gene>
    <name evidence="2" type="ORF">NZD89_14255</name>
</gene>
<dbReference type="Proteomes" id="UP001164761">
    <property type="component" value="Chromosome"/>
</dbReference>
<dbReference type="SUPFAM" id="SSF56112">
    <property type="entry name" value="Protein kinase-like (PK-like)"/>
    <property type="match status" value="1"/>
</dbReference>
<protein>
    <recommendedName>
        <fullName evidence="1">Aminoglycoside phosphotransferase domain-containing protein</fullName>
    </recommendedName>
</protein>
<dbReference type="EMBL" id="CP104067">
    <property type="protein sequence ID" value="WAH44446.1"/>
    <property type="molecule type" value="Genomic_DNA"/>
</dbReference>